<evidence type="ECO:0000256" key="4">
    <source>
        <dbReference type="ARBA" id="ARBA00022807"/>
    </source>
</evidence>
<feature type="active site" evidence="5 6">
    <location>
        <position position="105"/>
    </location>
</feature>
<organism evidence="8 9">
    <name type="scientific">Gouania willdenowi</name>
    <name type="common">Blunt-snouted clingfish</name>
    <name type="synonym">Lepadogaster willdenowi</name>
    <dbReference type="NCBI Taxonomy" id="441366"/>
    <lineage>
        <taxon>Eukaryota</taxon>
        <taxon>Metazoa</taxon>
        <taxon>Chordata</taxon>
        <taxon>Craniata</taxon>
        <taxon>Vertebrata</taxon>
        <taxon>Euteleostomi</taxon>
        <taxon>Actinopterygii</taxon>
        <taxon>Neopterygii</taxon>
        <taxon>Teleostei</taxon>
        <taxon>Neoteleostei</taxon>
        <taxon>Acanthomorphata</taxon>
        <taxon>Ovalentaria</taxon>
        <taxon>Blenniimorphae</taxon>
        <taxon>Blenniiformes</taxon>
        <taxon>Gobiesocoidei</taxon>
        <taxon>Gobiesocidae</taxon>
        <taxon>Gobiesocinae</taxon>
        <taxon>Gouania</taxon>
    </lineage>
</organism>
<dbReference type="SUPFAM" id="SSF49758">
    <property type="entry name" value="Calpain large subunit, middle domain (domain III)"/>
    <property type="match status" value="1"/>
</dbReference>
<dbReference type="SUPFAM" id="SSF54001">
    <property type="entry name" value="Cysteine proteinases"/>
    <property type="match status" value="1"/>
</dbReference>
<gene>
    <name evidence="8" type="primary">LOC114456806</name>
</gene>
<name>A0A8C5DQR3_GOUWI</name>
<dbReference type="PANTHER" id="PTHR10183:SF302">
    <property type="entry name" value="CALPAIN-14"/>
    <property type="match status" value="1"/>
</dbReference>
<feature type="active site" evidence="5 6">
    <location>
        <position position="243"/>
    </location>
</feature>
<dbReference type="PROSITE" id="PS00139">
    <property type="entry name" value="THIOL_PROTEASE_CYS"/>
    <property type="match status" value="1"/>
</dbReference>
<dbReference type="PROSITE" id="PS50203">
    <property type="entry name" value="CALPAIN_CAT"/>
    <property type="match status" value="1"/>
</dbReference>
<dbReference type="InterPro" id="IPR000169">
    <property type="entry name" value="Pept_cys_AS"/>
</dbReference>
<dbReference type="Pfam" id="PF01067">
    <property type="entry name" value="Calpain_III"/>
    <property type="match status" value="1"/>
</dbReference>
<protein>
    <submittedName>
        <fullName evidence="8">Calpain-1 catalytic subunit-like</fullName>
    </submittedName>
</protein>
<dbReference type="GO" id="GO:0005737">
    <property type="term" value="C:cytoplasm"/>
    <property type="evidence" value="ECO:0007669"/>
    <property type="project" value="TreeGrafter"/>
</dbReference>
<feature type="active site" evidence="5 6">
    <location>
        <position position="268"/>
    </location>
</feature>
<dbReference type="InterPro" id="IPR033883">
    <property type="entry name" value="C2_III"/>
</dbReference>
<dbReference type="SMART" id="SM00230">
    <property type="entry name" value="CysPc"/>
    <property type="match status" value="1"/>
</dbReference>
<proteinExistence type="inferred from homology"/>
<evidence type="ECO:0000313" key="8">
    <source>
        <dbReference type="Ensembl" id="ENSGWIP00000009493.1"/>
    </source>
</evidence>
<dbReference type="Ensembl" id="ENSGWIT00000010589.1">
    <property type="protein sequence ID" value="ENSGWIP00000009493.1"/>
    <property type="gene ID" value="ENSGWIG00000005656.1"/>
</dbReference>
<reference evidence="8" key="3">
    <citation type="submission" date="2025-09" db="UniProtKB">
        <authorList>
            <consortium name="Ensembl"/>
        </authorList>
    </citation>
    <scope>IDENTIFICATION</scope>
</reference>
<dbReference type="CDD" id="cd00214">
    <property type="entry name" value="Calpain_III"/>
    <property type="match status" value="1"/>
</dbReference>
<dbReference type="InterPro" id="IPR022683">
    <property type="entry name" value="Calpain_III"/>
</dbReference>
<evidence type="ECO:0000256" key="2">
    <source>
        <dbReference type="ARBA" id="ARBA00022670"/>
    </source>
</evidence>
<dbReference type="InterPro" id="IPR022684">
    <property type="entry name" value="Calpain_cysteine_protease"/>
</dbReference>
<evidence type="ECO:0000313" key="9">
    <source>
        <dbReference type="Proteomes" id="UP000694680"/>
    </source>
</evidence>
<evidence type="ECO:0000259" key="7">
    <source>
        <dbReference type="PROSITE" id="PS50203"/>
    </source>
</evidence>
<dbReference type="Proteomes" id="UP000694680">
    <property type="component" value="Chromosome 22"/>
</dbReference>
<dbReference type="SMART" id="SM00720">
    <property type="entry name" value="calpain_III"/>
    <property type="match status" value="1"/>
</dbReference>
<dbReference type="AlphaFoldDB" id="A0A8C5DQR3"/>
<evidence type="ECO:0000256" key="3">
    <source>
        <dbReference type="ARBA" id="ARBA00022801"/>
    </source>
</evidence>
<dbReference type="InterPro" id="IPR022682">
    <property type="entry name" value="Calpain_domain_III"/>
</dbReference>
<dbReference type="PANTHER" id="PTHR10183">
    <property type="entry name" value="CALPAIN"/>
    <property type="match status" value="1"/>
</dbReference>
<sequence>MPPPGVCLNIMESRHKTEGYGSFSNPNKFFNQDHQQLKHDCLIQRVSFIDETFPPNQQSIGPGILSPNDLANLKWLRPANISPNPAFILQGISRFDFRQGELGNCWFLASIGALTFKKCVFEQIIPSGQTFDKNYCGLFHFRFWRFGKWVDVVIDDKLPTINGRLIFVHSKDPNEFWPALMEKAYAKVCGSYTDMSAGTPAEALMDFTGGVHMTWPTFTALYVCGSQGSTSNTLSSNGLVLGHAYTVTGVEQVTTNRGKVVNLVRLWNPWGKGEWNGDWSDRLHESVFRMTVDDFCSFYSDLDICGMSPDFLDRNSSRWWTLSYEGQWVAGTTAGGCGNNTDSFWTNPQYPIEIRAEQFDSNCEKNLLVSLLQKHDKRNRHQVQNHYIGLYIFEYQPGMGKFPASFFSSHAPVAQSKSYRNSREVMEFLFLTPGHYVIVPSTYDPNKTASFLLTLYSKDEICSYDNSGDDEKNFIEKVFNIYYYYICHYLVII</sequence>
<dbReference type="InterPro" id="IPR036213">
    <property type="entry name" value="Calpain_III_sf"/>
</dbReference>
<dbReference type="GO" id="GO:0006508">
    <property type="term" value="P:proteolysis"/>
    <property type="evidence" value="ECO:0007669"/>
    <property type="project" value="UniProtKB-KW"/>
</dbReference>
<keyword evidence="9" id="KW-1185">Reference proteome</keyword>
<evidence type="ECO:0000256" key="1">
    <source>
        <dbReference type="ARBA" id="ARBA00007623"/>
    </source>
</evidence>
<dbReference type="InterPro" id="IPR001300">
    <property type="entry name" value="Peptidase_C2_calpain_cat"/>
</dbReference>
<evidence type="ECO:0000256" key="6">
    <source>
        <dbReference type="PROSITE-ProRule" id="PRU00239"/>
    </source>
</evidence>
<reference evidence="8" key="1">
    <citation type="submission" date="2020-06" db="EMBL/GenBank/DDBJ databases">
        <authorList>
            <consortium name="Wellcome Sanger Institute Data Sharing"/>
        </authorList>
    </citation>
    <scope>NUCLEOTIDE SEQUENCE [LARGE SCALE GENOMIC DNA]</scope>
</reference>
<dbReference type="Gene3D" id="3.90.70.10">
    <property type="entry name" value="Cysteine proteinases"/>
    <property type="match status" value="1"/>
</dbReference>
<feature type="domain" description="Calpain catalytic" evidence="7">
    <location>
        <begin position="47"/>
        <end position="308"/>
    </location>
</feature>
<accession>A0A8C5DQR3</accession>
<keyword evidence="4 6" id="KW-0788">Thiol protease</keyword>
<keyword evidence="2 6" id="KW-0645">Protease</keyword>
<evidence type="ECO:0000256" key="5">
    <source>
        <dbReference type="PIRSR" id="PIRSR622684-1"/>
    </source>
</evidence>
<dbReference type="CDD" id="cd00044">
    <property type="entry name" value="CysPc"/>
    <property type="match status" value="1"/>
</dbReference>
<dbReference type="GO" id="GO:0004198">
    <property type="term" value="F:calcium-dependent cysteine-type endopeptidase activity"/>
    <property type="evidence" value="ECO:0007669"/>
    <property type="project" value="InterPro"/>
</dbReference>
<dbReference type="PRINTS" id="PR00704">
    <property type="entry name" value="CALPAIN"/>
</dbReference>
<comment type="similarity">
    <text evidence="1">Belongs to the peptidase C2 family.</text>
</comment>
<keyword evidence="3 6" id="KW-0378">Hydrolase</keyword>
<reference evidence="8" key="2">
    <citation type="submission" date="2025-08" db="UniProtKB">
        <authorList>
            <consortium name="Ensembl"/>
        </authorList>
    </citation>
    <scope>IDENTIFICATION</scope>
</reference>
<dbReference type="Gene3D" id="2.60.120.380">
    <property type="match status" value="1"/>
</dbReference>
<dbReference type="InterPro" id="IPR038765">
    <property type="entry name" value="Papain-like_cys_pep_sf"/>
</dbReference>
<dbReference type="Pfam" id="PF00648">
    <property type="entry name" value="Peptidase_C2"/>
    <property type="match status" value="1"/>
</dbReference>